<evidence type="ECO:0000313" key="2">
    <source>
        <dbReference type="EMBL" id="KAK7023694.1"/>
    </source>
</evidence>
<accession>A0AAW0BDB0</accession>
<protein>
    <submittedName>
        <fullName evidence="2">Uncharacterized protein</fullName>
    </submittedName>
</protein>
<feature type="region of interest" description="Disordered" evidence="1">
    <location>
        <begin position="1"/>
        <end position="62"/>
    </location>
</feature>
<evidence type="ECO:0000256" key="1">
    <source>
        <dbReference type="SAM" id="MobiDB-lite"/>
    </source>
</evidence>
<comment type="caution">
    <text evidence="2">The sequence shown here is derived from an EMBL/GenBank/DDBJ whole genome shotgun (WGS) entry which is preliminary data.</text>
</comment>
<dbReference type="AlphaFoldDB" id="A0AAW0BDB0"/>
<evidence type="ECO:0000313" key="3">
    <source>
        <dbReference type="Proteomes" id="UP001383192"/>
    </source>
</evidence>
<feature type="compositionally biased region" description="Basic and acidic residues" evidence="1">
    <location>
        <begin position="49"/>
        <end position="62"/>
    </location>
</feature>
<keyword evidence="3" id="KW-1185">Reference proteome</keyword>
<gene>
    <name evidence="2" type="ORF">VNI00_016577</name>
</gene>
<reference evidence="2 3" key="1">
    <citation type="submission" date="2024-01" db="EMBL/GenBank/DDBJ databases">
        <title>A draft genome for a cacao thread blight-causing isolate of Paramarasmius palmivorus.</title>
        <authorList>
            <person name="Baruah I.K."/>
            <person name="Bukari Y."/>
            <person name="Amoako-Attah I."/>
            <person name="Meinhardt L.W."/>
            <person name="Bailey B.A."/>
            <person name="Cohen S.P."/>
        </authorList>
    </citation>
    <scope>NUCLEOTIDE SEQUENCE [LARGE SCALE GENOMIC DNA]</scope>
    <source>
        <strain evidence="2 3">GH-12</strain>
    </source>
</reference>
<organism evidence="2 3">
    <name type="scientific">Paramarasmius palmivorus</name>
    <dbReference type="NCBI Taxonomy" id="297713"/>
    <lineage>
        <taxon>Eukaryota</taxon>
        <taxon>Fungi</taxon>
        <taxon>Dikarya</taxon>
        <taxon>Basidiomycota</taxon>
        <taxon>Agaricomycotina</taxon>
        <taxon>Agaricomycetes</taxon>
        <taxon>Agaricomycetidae</taxon>
        <taxon>Agaricales</taxon>
        <taxon>Marasmiineae</taxon>
        <taxon>Marasmiaceae</taxon>
        <taxon>Paramarasmius</taxon>
    </lineage>
</organism>
<dbReference type="EMBL" id="JAYKXP010000132">
    <property type="protein sequence ID" value="KAK7023694.1"/>
    <property type="molecule type" value="Genomic_DNA"/>
</dbReference>
<proteinExistence type="predicted"/>
<name>A0AAW0BDB0_9AGAR</name>
<sequence length="62" mass="6745">MVAMLNARRQLRKDHTGTIMSSGHIPVGSLSGHFADSHEMGMLPSPASDKTDDTYGFRIKGE</sequence>
<dbReference type="Proteomes" id="UP001383192">
    <property type="component" value="Unassembled WGS sequence"/>
</dbReference>